<sequence length="117" mass="12942">GGKAPKKHRVPLSVGKFQFKKQKQREQKKIEEDEILGRYMRRSSTRRAEKRRPEDRVLRASEGHFSKGVLNVKHLLKPPGGSGPSNKVPGNGNKKGKGKGKGKGRGKGKGKGKKRGH</sequence>
<dbReference type="InterPro" id="IPR053030">
    <property type="entry name" value="Ribosomal_biogenesis_FAF1-like"/>
</dbReference>
<organism evidence="2">
    <name type="scientific">Hyacinthus orientalis</name>
    <name type="common">Common hyacinth</name>
    <dbReference type="NCBI Taxonomy" id="82025"/>
    <lineage>
        <taxon>Eukaryota</taxon>
        <taxon>Viridiplantae</taxon>
        <taxon>Streptophyta</taxon>
        <taxon>Embryophyta</taxon>
        <taxon>Tracheophyta</taxon>
        <taxon>Spermatophyta</taxon>
        <taxon>Magnoliopsida</taxon>
        <taxon>Liliopsida</taxon>
        <taxon>Asparagales</taxon>
        <taxon>Hyacinthaceae</taxon>
        <taxon>Hyacinthoideae</taxon>
        <taxon>Hyacintheae</taxon>
        <taxon>Hyacinthus</taxon>
    </lineage>
</organism>
<feature type="region of interest" description="Disordered" evidence="1">
    <location>
        <begin position="1"/>
        <end position="117"/>
    </location>
</feature>
<dbReference type="AlphaFoldDB" id="Q677F8"/>
<dbReference type="GO" id="GO:0005730">
    <property type="term" value="C:nucleolus"/>
    <property type="evidence" value="ECO:0007669"/>
    <property type="project" value="TreeGrafter"/>
</dbReference>
<dbReference type="PANTHER" id="PTHR28096:SF1">
    <property type="entry name" value="PROTEIN FAF1"/>
    <property type="match status" value="1"/>
</dbReference>
<feature type="non-terminal residue" evidence="2">
    <location>
        <position position="1"/>
    </location>
</feature>
<protein>
    <submittedName>
        <fullName evidence="2">Uncharacterized protein</fullName>
    </submittedName>
</protein>
<evidence type="ECO:0000313" key="2">
    <source>
        <dbReference type="EMBL" id="AAT08666.1"/>
    </source>
</evidence>
<dbReference type="EMBL" id="AY389570">
    <property type="protein sequence ID" value="AAT08666.1"/>
    <property type="molecule type" value="mRNA"/>
</dbReference>
<reference evidence="2" key="1">
    <citation type="submission" date="2003-08" db="EMBL/GenBank/DDBJ databases">
        <title>Hyacinthus orientalis unknown protein mRNA, expressed during regeneration of floral bud.</title>
        <authorList>
            <person name="Fan J.H."/>
            <person name="Ma Y."/>
            <person name="Zhang X.S."/>
        </authorList>
    </citation>
    <scope>NUCLEOTIDE SEQUENCE</scope>
    <source>
        <tissue evidence="2">Floral meristem 5-10 days when regenerated in vitro</tissue>
    </source>
</reference>
<feature type="compositionally biased region" description="Basic residues" evidence="1">
    <location>
        <begin position="39"/>
        <end position="50"/>
    </location>
</feature>
<dbReference type="GO" id="GO:0000462">
    <property type="term" value="P:maturation of SSU-rRNA from tricistronic rRNA transcript (SSU-rRNA, 5.8S rRNA, LSU-rRNA)"/>
    <property type="evidence" value="ECO:0007669"/>
    <property type="project" value="TreeGrafter"/>
</dbReference>
<dbReference type="PANTHER" id="PTHR28096">
    <property type="entry name" value="PROTEIN FAF1"/>
    <property type="match status" value="1"/>
</dbReference>
<feature type="compositionally biased region" description="Basic residues" evidence="1">
    <location>
        <begin position="1"/>
        <end position="10"/>
    </location>
</feature>
<evidence type="ECO:0000256" key="1">
    <source>
        <dbReference type="SAM" id="MobiDB-lite"/>
    </source>
</evidence>
<proteinExistence type="evidence at transcript level"/>
<feature type="compositionally biased region" description="Basic residues" evidence="1">
    <location>
        <begin position="94"/>
        <end position="117"/>
    </location>
</feature>
<name>Q677F8_HYAOR</name>
<accession>Q677F8</accession>
<feature type="compositionally biased region" description="Basic and acidic residues" evidence="1">
    <location>
        <begin position="51"/>
        <end position="65"/>
    </location>
</feature>